<name>A0A4U0TPE9_9PEZI</name>
<evidence type="ECO:0000256" key="6">
    <source>
        <dbReference type="SAM" id="MobiDB-lite"/>
    </source>
</evidence>
<evidence type="ECO:0000259" key="8">
    <source>
        <dbReference type="Pfam" id="PF20684"/>
    </source>
</evidence>
<comment type="caution">
    <text evidence="9">The sequence shown here is derived from an EMBL/GenBank/DDBJ whole genome shotgun (WGS) entry which is preliminary data.</text>
</comment>
<evidence type="ECO:0000256" key="1">
    <source>
        <dbReference type="ARBA" id="ARBA00004141"/>
    </source>
</evidence>
<feature type="region of interest" description="Disordered" evidence="6">
    <location>
        <begin position="163"/>
        <end position="193"/>
    </location>
</feature>
<dbReference type="PANTHER" id="PTHR33048">
    <property type="entry name" value="PTH11-LIKE INTEGRAL MEMBRANE PROTEIN (AFU_ORTHOLOGUE AFUA_5G11245)"/>
    <property type="match status" value="1"/>
</dbReference>
<comment type="similarity">
    <text evidence="5">Belongs to the SAT4 family.</text>
</comment>
<feature type="transmembrane region" description="Helical" evidence="7">
    <location>
        <begin position="70"/>
        <end position="93"/>
    </location>
</feature>
<dbReference type="InterPro" id="IPR049326">
    <property type="entry name" value="Rhodopsin_dom_fungi"/>
</dbReference>
<dbReference type="GO" id="GO:0016020">
    <property type="term" value="C:membrane"/>
    <property type="evidence" value="ECO:0007669"/>
    <property type="project" value="UniProtKB-SubCell"/>
</dbReference>
<dbReference type="Pfam" id="PF20684">
    <property type="entry name" value="Fung_rhodopsin"/>
    <property type="match status" value="1"/>
</dbReference>
<dbReference type="InterPro" id="IPR052337">
    <property type="entry name" value="SAT4-like"/>
</dbReference>
<keyword evidence="3 7" id="KW-1133">Transmembrane helix</keyword>
<feature type="compositionally biased region" description="Polar residues" evidence="6">
    <location>
        <begin position="166"/>
        <end position="180"/>
    </location>
</feature>
<dbReference type="EMBL" id="NAJL01000050">
    <property type="protein sequence ID" value="TKA23837.1"/>
    <property type="molecule type" value="Genomic_DNA"/>
</dbReference>
<feature type="compositionally biased region" description="Basic and acidic residues" evidence="6">
    <location>
        <begin position="181"/>
        <end position="193"/>
    </location>
</feature>
<evidence type="ECO:0000256" key="2">
    <source>
        <dbReference type="ARBA" id="ARBA00022692"/>
    </source>
</evidence>
<evidence type="ECO:0000256" key="4">
    <source>
        <dbReference type="ARBA" id="ARBA00023136"/>
    </source>
</evidence>
<comment type="subcellular location">
    <subcellularLocation>
        <location evidence="1">Membrane</location>
        <topology evidence="1">Multi-pass membrane protein</topology>
    </subcellularLocation>
</comment>
<evidence type="ECO:0000256" key="3">
    <source>
        <dbReference type="ARBA" id="ARBA00022989"/>
    </source>
</evidence>
<evidence type="ECO:0000256" key="7">
    <source>
        <dbReference type="SAM" id="Phobius"/>
    </source>
</evidence>
<dbReference type="AlphaFoldDB" id="A0A4U0TPE9"/>
<dbReference type="PANTHER" id="PTHR33048:SF129">
    <property type="entry name" value="INTEGRAL MEMBRANE PROTEIN-RELATED"/>
    <property type="match status" value="1"/>
</dbReference>
<keyword evidence="4 7" id="KW-0472">Membrane</keyword>
<keyword evidence="2 7" id="KW-0812">Transmembrane</keyword>
<reference evidence="9 10" key="1">
    <citation type="submission" date="2017-03" db="EMBL/GenBank/DDBJ databases">
        <title>Genomes of endolithic fungi from Antarctica.</title>
        <authorList>
            <person name="Coleine C."/>
            <person name="Masonjones S."/>
            <person name="Stajich J.E."/>
        </authorList>
    </citation>
    <scope>NUCLEOTIDE SEQUENCE [LARGE SCALE GENOMIC DNA]</scope>
    <source>
        <strain evidence="9 10">CCFEE 6315</strain>
    </source>
</reference>
<evidence type="ECO:0000313" key="9">
    <source>
        <dbReference type="EMBL" id="TKA23837.1"/>
    </source>
</evidence>
<feature type="domain" description="Rhodopsin" evidence="8">
    <location>
        <begin position="2"/>
        <end position="64"/>
    </location>
</feature>
<gene>
    <name evidence="9" type="ORF">B0A50_06972</name>
</gene>
<evidence type="ECO:0000313" key="10">
    <source>
        <dbReference type="Proteomes" id="UP000308549"/>
    </source>
</evidence>
<feature type="region of interest" description="Disordered" evidence="6">
    <location>
        <begin position="116"/>
        <end position="144"/>
    </location>
</feature>
<accession>A0A4U0TPE9</accession>
<feature type="compositionally biased region" description="Basic and acidic residues" evidence="6">
    <location>
        <begin position="135"/>
        <end position="144"/>
    </location>
</feature>
<sequence length="193" mass="21503">MAGISIIFASIFQCWPVASYWKVFSGNYGQEFSCVDSKILNLVSGILSVLTDTFAVVFPMDSTWIGYTAYIWITTECQLALILANAPAIRVFYKKYLREHLSSAAHRAKSMLSSNERIPESIEPKSDTPPQLWRPRGDMNEKGQGDFLTIAGLDSYDGDELELTRTLPTPSEGSGNNTATDHLEIKPVESWRA</sequence>
<evidence type="ECO:0000256" key="5">
    <source>
        <dbReference type="ARBA" id="ARBA00038359"/>
    </source>
</evidence>
<feature type="compositionally biased region" description="Basic and acidic residues" evidence="6">
    <location>
        <begin position="117"/>
        <end position="126"/>
    </location>
</feature>
<dbReference type="OrthoDB" id="5429740at2759"/>
<feature type="transmembrane region" description="Helical" evidence="7">
    <location>
        <begin position="39"/>
        <end position="58"/>
    </location>
</feature>
<protein>
    <recommendedName>
        <fullName evidence="8">Rhodopsin domain-containing protein</fullName>
    </recommendedName>
</protein>
<dbReference type="Proteomes" id="UP000308549">
    <property type="component" value="Unassembled WGS sequence"/>
</dbReference>
<proteinExistence type="inferred from homology"/>
<keyword evidence="10" id="KW-1185">Reference proteome</keyword>
<organism evidence="9 10">
    <name type="scientific">Salinomyces thailandicus</name>
    <dbReference type="NCBI Taxonomy" id="706561"/>
    <lineage>
        <taxon>Eukaryota</taxon>
        <taxon>Fungi</taxon>
        <taxon>Dikarya</taxon>
        <taxon>Ascomycota</taxon>
        <taxon>Pezizomycotina</taxon>
        <taxon>Dothideomycetes</taxon>
        <taxon>Dothideomycetidae</taxon>
        <taxon>Mycosphaerellales</taxon>
        <taxon>Teratosphaeriaceae</taxon>
        <taxon>Salinomyces</taxon>
    </lineage>
</organism>